<feature type="transmembrane region" description="Helical" evidence="1">
    <location>
        <begin position="34"/>
        <end position="53"/>
    </location>
</feature>
<accession>A0AAD8USW9</accession>
<evidence type="ECO:0000313" key="3">
    <source>
        <dbReference type="Proteomes" id="UP001230268"/>
    </source>
</evidence>
<feature type="transmembrane region" description="Helical" evidence="1">
    <location>
        <begin position="159"/>
        <end position="183"/>
    </location>
</feature>
<name>A0AAD8USW9_BABGI</name>
<keyword evidence="3" id="KW-1185">Reference proteome</keyword>
<feature type="transmembrane region" description="Helical" evidence="1">
    <location>
        <begin position="73"/>
        <end position="97"/>
    </location>
</feature>
<evidence type="ECO:0000256" key="1">
    <source>
        <dbReference type="SAM" id="Phobius"/>
    </source>
</evidence>
<feature type="transmembrane region" description="Helical" evidence="1">
    <location>
        <begin position="195"/>
        <end position="216"/>
    </location>
</feature>
<organism evidence="2 3">
    <name type="scientific">Babesia gibsoni</name>
    <dbReference type="NCBI Taxonomy" id="33632"/>
    <lineage>
        <taxon>Eukaryota</taxon>
        <taxon>Sar</taxon>
        <taxon>Alveolata</taxon>
        <taxon>Apicomplexa</taxon>
        <taxon>Aconoidasida</taxon>
        <taxon>Piroplasmida</taxon>
        <taxon>Babesiidae</taxon>
        <taxon>Babesia</taxon>
    </lineage>
</organism>
<feature type="transmembrane region" description="Helical" evidence="1">
    <location>
        <begin position="228"/>
        <end position="247"/>
    </location>
</feature>
<evidence type="ECO:0000313" key="2">
    <source>
        <dbReference type="EMBL" id="KAK1444371.1"/>
    </source>
</evidence>
<proteinExistence type="predicted"/>
<feature type="transmembrane region" description="Helical" evidence="1">
    <location>
        <begin position="118"/>
        <end position="139"/>
    </location>
</feature>
<dbReference type="Pfam" id="PF11677">
    <property type="entry name" value="DUF3273"/>
    <property type="match status" value="1"/>
</dbReference>
<sequence length="308" mass="34588">MFFTYVVRPGEAPESRGPQFEPIWEFLMNYNLRAGFLLQALSFVILCVGVFNGGKDPLAMLTFFRALPENFGVTPFSLTLICHGGFIIGTLMIMAFIQMSEDDASIKQCRGYRAGTKFLLQATSLGAVAWCLSMTTFLGATYHFDASWMEEQIGDGSNWLIYFSSRVFDAFALMLYAGGCFFLETYHSEGTSETWGWLCGLAFMLAGTFEVLGLYVINSAFLFIVERLYTFTFGLALILGTMWAFMFEPVCHKYDVKLTQSALRNEYYKSRNAMAFYGPAIVDENGEVDIAAATDQVQQQLNSQMMAQ</sequence>
<dbReference type="EMBL" id="JAVEPI010000001">
    <property type="protein sequence ID" value="KAK1444371.1"/>
    <property type="molecule type" value="Genomic_DNA"/>
</dbReference>
<keyword evidence="1" id="KW-0812">Transmembrane</keyword>
<gene>
    <name evidence="2" type="ORF">BgAZ_102770</name>
</gene>
<dbReference type="Proteomes" id="UP001230268">
    <property type="component" value="Unassembled WGS sequence"/>
</dbReference>
<protein>
    <recommendedName>
        <fullName evidence="4">Multi-pass transmembrane protein</fullName>
    </recommendedName>
</protein>
<evidence type="ECO:0008006" key="4">
    <source>
        <dbReference type="Google" id="ProtNLM"/>
    </source>
</evidence>
<dbReference type="AlphaFoldDB" id="A0AAD8USW9"/>
<reference evidence="2" key="1">
    <citation type="submission" date="2023-08" db="EMBL/GenBank/DDBJ databases">
        <title>Draft sequence of the Babesia gibsoni genome.</title>
        <authorList>
            <person name="Yamagishi J.Y."/>
            <person name="Xuan X.X."/>
        </authorList>
    </citation>
    <scope>NUCLEOTIDE SEQUENCE</scope>
    <source>
        <strain evidence="2">Azabu</strain>
    </source>
</reference>
<keyword evidence="1" id="KW-0472">Membrane</keyword>
<dbReference type="InterPro" id="IPR021691">
    <property type="entry name" value="DUF3273"/>
</dbReference>
<comment type="caution">
    <text evidence="2">The sequence shown here is derived from an EMBL/GenBank/DDBJ whole genome shotgun (WGS) entry which is preliminary data.</text>
</comment>
<keyword evidence="1" id="KW-1133">Transmembrane helix</keyword>